<dbReference type="Gene3D" id="3.30.420.10">
    <property type="entry name" value="Ribonuclease H-like superfamily/Ribonuclease H"/>
    <property type="match status" value="1"/>
</dbReference>
<sequence length="379" mass="43902">MMWCMLLVSHFVYQMEDKDKLLAEMIQLGQDKDKKLQVLRDEILQGFKKESVFLQYRNQLTYQQGLIMYGRLVFIPKSLRTKMLTRIHQCHKDVVSVEAMQTIIYDYFSRYLEVVHMDRVTTDAVMKRLQNIFSKHGIPETVRNDEGTQFKSWDHITFSPKFPQSDGAAESAVAVAKNILMKSQDPNLGLLAYRDTPLESRFSLADLLFVVQTTLQPRWEYVMLQSIRKHDSYLKTRSKMAYDRRHDVKEFQPLAPGRVSVDTRPKKTGYNSRDRQVSQVILRVIRGSYVPDEESRNGVPVKATSIQGAADTAQPVASGEVRSMMAHPFDRDTPPRDKREESPFRGFPTDKREEAYNKAEEACSRTRRGRKIVPPQSLD</sequence>
<dbReference type="InterPro" id="IPR036397">
    <property type="entry name" value="RNaseH_sf"/>
</dbReference>
<feature type="region of interest" description="Disordered" evidence="1">
    <location>
        <begin position="323"/>
        <end position="379"/>
    </location>
</feature>
<accession>A0ABQ9GT63</accession>
<organism evidence="2 3">
    <name type="scientific">Dryococelus australis</name>
    <dbReference type="NCBI Taxonomy" id="614101"/>
    <lineage>
        <taxon>Eukaryota</taxon>
        <taxon>Metazoa</taxon>
        <taxon>Ecdysozoa</taxon>
        <taxon>Arthropoda</taxon>
        <taxon>Hexapoda</taxon>
        <taxon>Insecta</taxon>
        <taxon>Pterygota</taxon>
        <taxon>Neoptera</taxon>
        <taxon>Polyneoptera</taxon>
        <taxon>Phasmatodea</taxon>
        <taxon>Verophasmatodea</taxon>
        <taxon>Anareolatae</taxon>
        <taxon>Phasmatidae</taxon>
        <taxon>Eurycanthinae</taxon>
        <taxon>Dryococelus</taxon>
    </lineage>
</organism>
<protein>
    <recommendedName>
        <fullName evidence="4">Integrase catalytic domain-containing protein</fullName>
    </recommendedName>
</protein>
<gene>
    <name evidence="2" type="ORF">PR048_023091</name>
</gene>
<dbReference type="PANTHER" id="PTHR37984">
    <property type="entry name" value="PROTEIN CBG26694"/>
    <property type="match status" value="1"/>
</dbReference>
<dbReference type="Proteomes" id="UP001159363">
    <property type="component" value="Chromosome 8"/>
</dbReference>
<dbReference type="InterPro" id="IPR050951">
    <property type="entry name" value="Retrovirus_Pol_polyprotein"/>
</dbReference>
<evidence type="ECO:0000256" key="1">
    <source>
        <dbReference type="SAM" id="MobiDB-lite"/>
    </source>
</evidence>
<keyword evidence="3" id="KW-1185">Reference proteome</keyword>
<feature type="compositionally biased region" description="Basic and acidic residues" evidence="1">
    <location>
        <begin position="328"/>
        <end position="364"/>
    </location>
</feature>
<proteinExistence type="predicted"/>
<dbReference type="SUPFAM" id="SSF53098">
    <property type="entry name" value="Ribonuclease H-like"/>
    <property type="match status" value="1"/>
</dbReference>
<reference evidence="2 3" key="1">
    <citation type="submission" date="2023-02" db="EMBL/GenBank/DDBJ databases">
        <title>LHISI_Scaffold_Assembly.</title>
        <authorList>
            <person name="Stuart O.P."/>
            <person name="Cleave R."/>
            <person name="Magrath M.J.L."/>
            <person name="Mikheyev A.S."/>
        </authorList>
    </citation>
    <scope>NUCLEOTIDE SEQUENCE [LARGE SCALE GENOMIC DNA]</scope>
    <source>
        <strain evidence="2">Daus_M_001</strain>
        <tissue evidence="2">Leg muscle</tissue>
    </source>
</reference>
<comment type="caution">
    <text evidence="2">The sequence shown here is derived from an EMBL/GenBank/DDBJ whole genome shotgun (WGS) entry which is preliminary data.</text>
</comment>
<evidence type="ECO:0000313" key="2">
    <source>
        <dbReference type="EMBL" id="KAJ8875196.1"/>
    </source>
</evidence>
<dbReference type="InterPro" id="IPR012337">
    <property type="entry name" value="RNaseH-like_sf"/>
</dbReference>
<evidence type="ECO:0008006" key="4">
    <source>
        <dbReference type="Google" id="ProtNLM"/>
    </source>
</evidence>
<name>A0ABQ9GT63_9NEOP</name>
<evidence type="ECO:0000313" key="3">
    <source>
        <dbReference type="Proteomes" id="UP001159363"/>
    </source>
</evidence>
<dbReference type="PANTHER" id="PTHR37984:SF9">
    <property type="entry name" value="INTEGRASE CATALYTIC DOMAIN-CONTAINING PROTEIN"/>
    <property type="match status" value="1"/>
</dbReference>
<dbReference type="EMBL" id="JARBHB010000009">
    <property type="protein sequence ID" value="KAJ8875196.1"/>
    <property type="molecule type" value="Genomic_DNA"/>
</dbReference>